<accession>A0ACA9S0P4</accession>
<dbReference type="EMBL" id="CAJVQC010081952">
    <property type="protein sequence ID" value="CAG8819182.1"/>
    <property type="molecule type" value="Genomic_DNA"/>
</dbReference>
<evidence type="ECO:0000313" key="2">
    <source>
        <dbReference type="Proteomes" id="UP000789920"/>
    </source>
</evidence>
<keyword evidence="2" id="KW-1185">Reference proteome</keyword>
<feature type="non-terminal residue" evidence="1">
    <location>
        <position position="1"/>
    </location>
</feature>
<dbReference type="Proteomes" id="UP000789920">
    <property type="component" value="Unassembled WGS sequence"/>
</dbReference>
<gene>
    <name evidence="1" type="ORF">RPERSI_LOCUS25081</name>
</gene>
<reference evidence="1" key="1">
    <citation type="submission" date="2021-06" db="EMBL/GenBank/DDBJ databases">
        <authorList>
            <person name="Kallberg Y."/>
            <person name="Tangrot J."/>
            <person name="Rosling A."/>
        </authorList>
    </citation>
    <scope>NUCLEOTIDE SEQUENCE</scope>
    <source>
        <strain evidence="1">MA461A</strain>
    </source>
</reference>
<proteinExistence type="predicted"/>
<name>A0ACA9S0P4_9GLOM</name>
<protein>
    <submittedName>
        <fullName evidence="1">24343_t:CDS:1</fullName>
    </submittedName>
</protein>
<organism evidence="1 2">
    <name type="scientific">Racocetra persica</name>
    <dbReference type="NCBI Taxonomy" id="160502"/>
    <lineage>
        <taxon>Eukaryota</taxon>
        <taxon>Fungi</taxon>
        <taxon>Fungi incertae sedis</taxon>
        <taxon>Mucoromycota</taxon>
        <taxon>Glomeromycotina</taxon>
        <taxon>Glomeromycetes</taxon>
        <taxon>Diversisporales</taxon>
        <taxon>Gigasporaceae</taxon>
        <taxon>Racocetra</taxon>
    </lineage>
</organism>
<sequence length="141" mass="15575">DDKEVESVGNLSQSSLTPPRQLSPVLRTRIVSQLLSSPPRQQSPTRIGPQKKTDAQNNSVSSNQLSINPILISSRMSLTSKSNLLSQFNPNRITALSLFNEMSIYQLANNMNLSMQTSATDGTQFMSSNSMILSQYNKQIL</sequence>
<feature type="non-terminal residue" evidence="1">
    <location>
        <position position="141"/>
    </location>
</feature>
<comment type="caution">
    <text evidence="1">The sequence shown here is derived from an EMBL/GenBank/DDBJ whole genome shotgun (WGS) entry which is preliminary data.</text>
</comment>
<evidence type="ECO:0000313" key="1">
    <source>
        <dbReference type="EMBL" id="CAG8819182.1"/>
    </source>
</evidence>